<dbReference type="EMBL" id="JFHR01000016">
    <property type="protein sequence ID" value="KEQ53940.1"/>
    <property type="molecule type" value="Genomic_DNA"/>
</dbReference>
<proteinExistence type="predicted"/>
<protein>
    <submittedName>
        <fullName evidence="2">TonB-like protein</fullName>
    </submittedName>
</protein>
<evidence type="ECO:0000313" key="2">
    <source>
        <dbReference type="EMBL" id="KEQ53940.1"/>
    </source>
</evidence>
<reference evidence="2 3" key="1">
    <citation type="submission" date="2014-02" db="EMBL/GenBank/DDBJ databases">
        <title>Whole genome sequence of Sphingobium chlorophenolicum NBRC 16172.</title>
        <authorList>
            <person name="Gan H.M."/>
            <person name="Gan H.Y."/>
            <person name="Chew T.H."/>
            <person name="Savka M.A."/>
        </authorList>
    </citation>
    <scope>NUCLEOTIDE SEQUENCE [LARGE SCALE GENOMIC DNA]</scope>
    <source>
        <strain evidence="2 3">NBRC 16172</strain>
    </source>
</reference>
<comment type="caution">
    <text evidence="2">The sequence shown here is derived from an EMBL/GenBank/DDBJ whole genome shotgun (WGS) entry which is preliminary data.</text>
</comment>
<dbReference type="eggNOG" id="COG0810">
    <property type="taxonomic scope" value="Bacteria"/>
</dbReference>
<name>A0A081RFG7_SPHCR</name>
<keyword evidence="1" id="KW-0472">Membrane</keyword>
<dbReference type="AlphaFoldDB" id="A0A081RFG7"/>
<organism evidence="2 3">
    <name type="scientific">Sphingobium chlorophenolicum</name>
    <dbReference type="NCBI Taxonomy" id="46429"/>
    <lineage>
        <taxon>Bacteria</taxon>
        <taxon>Pseudomonadati</taxon>
        <taxon>Pseudomonadota</taxon>
        <taxon>Alphaproteobacteria</taxon>
        <taxon>Sphingomonadales</taxon>
        <taxon>Sphingomonadaceae</taxon>
        <taxon>Sphingobium</taxon>
    </lineage>
</organism>
<evidence type="ECO:0000256" key="1">
    <source>
        <dbReference type="SAM" id="Phobius"/>
    </source>
</evidence>
<accession>A0A081RFG7</accession>
<gene>
    <name evidence="2" type="primary">tonB</name>
    <name evidence="2" type="ORF">BV95_01812</name>
</gene>
<sequence length="101" mass="10783">MLRVADRFVEEAQDDSFAPSRPTLAIIPGRAAEPATPPARYGAKGGVNVPAVILILLAHAIVIAALIQARQHVQRVRETRLSVVNLTPPPASCRAATWARA</sequence>
<dbReference type="Proteomes" id="UP000028411">
    <property type="component" value="Unassembled WGS sequence"/>
</dbReference>
<feature type="transmembrane region" description="Helical" evidence="1">
    <location>
        <begin position="47"/>
        <end position="67"/>
    </location>
</feature>
<keyword evidence="1" id="KW-1133">Transmembrane helix</keyword>
<evidence type="ECO:0000313" key="3">
    <source>
        <dbReference type="Proteomes" id="UP000028411"/>
    </source>
</evidence>
<keyword evidence="1" id="KW-0812">Transmembrane</keyword>
<dbReference type="PATRIC" id="fig|46429.4.peg.1778"/>